<keyword evidence="2" id="KW-1185">Reference proteome</keyword>
<dbReference type="Proteomes" id="UP000827976">
    <property type="component" value="Chromosome 3"/>
</dbReference>
<evidence type="ECO:0000313" key="1">
    <source>
        <dbReference type="EMBL" id="KAH7688190.1"/>
    </source>
</evidence>
<organism evidence="1 2">
    <name type="scientific">Dioscorea alata</name>
    <name type="common">Purple yam</name>
    <dbReference type="NCBI Taxonomy" id="55571"/>
    <lineage>
        <taxon>Eukaryota</taxon>
        <taxon>Viridiplantae</taxon>
        <taxon>Streptophyta</taxon>
        <taxon>Embryophyta</taxon>
        <taxon>Tracheophyta</taxon>
        <taxon>Spermatophyta</taxon>
        <taxon>Magnoliopsida</taxon>
        <taxon>Liliopsida</taxon>
        <taxon>Dioscoreales</taxon>
        <taxon>Dioscoreaceae</taxon>
        <taxon>Dioscorea</taxon>
    </lineage>
</organism>
<reference evidence="2" key="1">
    <citation type="journal article" date="2022" name="Nat. Commun.">
        <title>Chromosome evolution and the genetic basis of agronomically important traits in greater yam.</title>
        <authorList>
            <person name="Bredeson J.V."/>
            <person name="Lyons J.B."/>
            <person name="Oniyinde I.O."/>
            <person name="Okereke N.R."/>
            <person name="Kolade O."/>
            <person name="Nnabue I."/>
            <person name="Nwadili C.O."/>
            <person name="Hribova E."/>
            <person name="Parker M."/>
            <person name="Nwogha J."/>
            <person name="Shu S."/>
            <person name="Carlson J."/>
            <person name="Kariba R."/>
            <person name="Muthemba S."/>
            <person name="Knop K."/>
            <person name="Barton G.J."/>
            <person name="Sherwood A.V."/>
            <person name="Lopez-Montes A."/>
            <person name="Asiedu R."/>
            <person name="Jamnadass R."/>
            <person name="Muchugi A."/>
            <person name="Goodstein D."/>
            <person name="Egesi C.N."/>
            <person name="Featherston J."/>
            <person name="Asfaw A."/>
            <person name="Simpson G.G."/>
            <person name="Dolezel J."/>
            <person name="Hendre P.S."/>
            <person name="Van Deynze A."/>
            <person name="Kumar P.L."/>
            <person name="Obidiegwu J.E."/>
            <person name="Bhattacharjee R."/>
            <person name="Rokhsar D.S."/>
        </authorList>
    </citation>
    <scope>NUCLEOTIDE SEQUENCE [LARGE SCALE GENOMIC DNA]</scope>
    <source>
        <strain evidence="2">cv. TDa95/00328</strain>
    </source>
</reference>
<protein>
    <submittedName>
        <fullName evidence="1">Ionotropic glutamate receptor plant protein</fullName>
    </submittedName>
</protein>
<gene>
    <name evidence="1" type="ORF">IHE45_03G016900</name>
</gene>
<evidence type="ECO:0000313" key="2">
    <source>
        <dbReference type="Proteomes" id="UP000827976"/>
    </source>
</evidence>
<accession>A0ACB7WJ83</accession>
<name>A0ACB7WJ83_DIOAL</name>
<proteinExistence type="predicted"/>
<keyword evidence="1" id="KW-0675">Receptor</keyword>
<comment type="caution">
    <text evidence="1">The sequence shown here is derived from an EMBL/GenBank/DDBJ whole genome shotgun (WGS) entry which is preliminary data.</text>
</comment>
<dbReference type="EMBL" id="CM037013">
    <property type="protein sequence ID" value="KAH7688190.1"/>
    <property type="molecule type" value="Genomic_DNA"/>
</dbReference>
<sequence length="934" mass="104907">MKELDEMEKHLILLLFISFSCLTIGQNKAYAHGDTSSKSRNTTSPFDVGVILDTKTWIGNISWSCMSMAMEDFYNSHSYFTKRLSLRLQDVNQDDPVDSAFAAVDLLKNFQVQAIIGPQTSTQAKFVIELGNRSQVPIISFTAKSPSLSTKQSPYFVRTGMNDVLQARVLASLVQTFRWRQVVPIYADTEFGNGFIPNLIDAIVEVDAVVPYRSPIPLSATDEDISKELEKLKNMQTRVFIVHMPHSLGLKFFLNANKTGMMSNGYVWITSYSLTDIVDIYGPSAANVMQGVLGIKPYVSKNNSKFQDFMARWRKRFKLPLTVFGLWAYDTVWSLALAAEKVPTPANYTFTKKNVEEMKYSADLESTGKSQTGLELVQWIKKTTFDGVSGKFKLIEGQRETSNFEIVNVVGNGTKRVGFWTHANGFSKRLNSKVFVDKVRKWPGDSSDVPRGWEWPTNGKTLSIGIPVMPGFLEFVNVTNTGNLVSYKQKGYCIDVFDKVMDALPYKVHYKYKPFADEKGRMKGTYDDLVEQVYLKNFDAVVGDITIVANRSLYVDFTLPFTESGVSMVVPVKDQINRNGAWTFSDPLSTPLWIVSGVFFIFTGFVVWFLEHRENREFRGPPGNEVGTVLYFIFSTIVFSHREKIVTNLSRIVLIIWMVVVLILQQSYTANLSSMLTVQQLQPTLTDIHQLALTKSKVGYPNASFMPGLLKGLNIDESRLIAYNSLDEYDEALRNKTVAAIVDETPYLKVFLHKNCGKYTMVGPTYHTDGFGFAFPIGSPMVADVSRAILKITENKTIMGSLDNDYLYDDEACSVQEDGVSSSSSRISIKSFWGLFLIIGVTSMLALLIHSVMFIYERWNSGLSLGQMLLLLIKFYKPDIPSNAPKGEQEMGTLSEIESPAPLVGHESVVESENYYDVGTPLKDEETHLGYAST</sequence>